<feature type="binding site" evidence="7">
    <location>
        <begin position="171"/>
        <end position="178"/>
    </location>
    <ligand>
        <name>ATP</name>
        <dbReference type="ChEBI" id="CHEBI:30616"/>
    </ligand>
</feature>
<evidence type="ECO:0000256" key="6">
    <source>
        <dbReference type="ARBA" id="ARBA00023203"/>
    </source>
</evidence>
<feature type="domain" description="Dilute" evidence="10">
    <location>
        <begin position="1251"/>
        <end position="1546"/>
    </location>
</feature>
<evidence type="ECO:0000313" key="12">
    <source>
        <dbReference type="EMBL" id="VUZ43164.1"/>
    </source>
</evidence>
<evidence type="ECO:0000256" key="9">
    <source>
        <dbReference type="SAM" id="MobiDB-lite"/>
    </source>
</evidence>
<dbReference type="Gene3D" id="6.20.240.20">
    <property type="match status" value="1"/>
</dbReference>
<feature type="coiled-coil region" evidence="8">
    <location>
        <begin position="978"/>
        <end position="1075"/>
    </location>
</feature>
<dbReference type="EMBL" id="CABIJS010000111">
    <property type="protein sequence ID" value="VUZ43164.1"/>
    <property type="molecule type" value="Genomic_DNA"/>
</dbReference>
<feature type="compositionally biased region" description="Basic and acidic residues" evidence="9">
    <location>
        <begin position="917"/>
        <end position="926"/>
    </location>
</feature>
<keyword evidence="13" id="KW-1185">Reference proteome</keyword>
<keyword evidence="3 8" id="KW-0175">Coiled coil</keyword>
<dbReference type="SUPFAM" id="SSF52540">
    <property type="entry name" value="P-loop containing nucleoside triphosphate hydrolases"/>
    <property type="match status" value="1"/>
</dbReference>
<accession>A0A564Y9G3</accession>
<dbReference type="SMART" id="SM01132">
    <property type="entry name" value="DIL"/>
    <property type="match status" value="1"/>
</dbReference>
<feature type="coiled-coil region" evidence="8">
    <location>
        <begin position="865"/>
        <end position="892"/>
    </location>
</feature>
<dbReference type="PROSITE" id="PS51456">
    <property type="entry name" value="MYOSIN_MOTOR"/>
    <property type="match status" value="1"/>
</dbReference>
<dbReference type="Proteomes" id="UP000321570">
    <property type="component" value="Unassembled WGS sequence"/>
</dbReference>
<gene>
    <name evidence="12" type="ORF">WMSIL1_LOCUS3707</name>
</gene>
<dbReference type="PRINTS" id="PR00193">
    <property type="entry name" value="MYOSINHEAVY"/>
</dbReference>
<keyword evidence="6 7" id="KW-0009">Actin-binding</keyword>
<evidence type="ECO:0000256" key="3">
    <source>
        <dbReference type="ARBA" id="ARBA00023054"/>
    </source>
</evidence>
<dbReference type="SMART" id="SM00242">
    <property type="entry name" value="MYSc"/>
    <property type="match status" value="1"/>
</dbReference>
<dbReference type="PROSITE" id="PS51126">
    <property type="entry name" value="DILUTE"/>
    <property type="match status" value="1"/>
</dbReference>
<evidence type="ECO:0000256" key="8">
    <source>
        <dbReference type="SAM" id="Coils"/>
    </source>
</evidence>
<reference evidence="12 13" key="1">
    <citation type="submission" date="2019-07" db="EMBL/GenBank/DDBJ databases">
        <authorList>
            <person name="Jastrzebski P J."/>
            <person name="Paukszto L."/>
            <person name="Jastrzebski P J."/>
        </authorList>
    </citation>
    <scope>NUCLEOTIDE SEQUENCE [LARGE SCALE GENOMIC DNA]</scope>
    <source>
        <strain evidence="12 13">WMS-il1</strain>
    </source>
</reference>
<dbReference type="Gene3D" id="1.20.120.720">
    <property type="entry name" value="Myosin VI head, motor domain, U50 subdomain"/>
    <property type="match status" value="1"/>
</dbReference>
<dbReference type="GO" id="GO:0051015">
    <property type="term" value="F:actin filament binding"/>
    <property type="evidence" value="ECO:0007669"/>
    <property type="project" value="TreeGrafter"/>
</dbReference>
<feature type="compositionally biased region" description="Basic and acidic residues" evidence="9">
    <location>
        <begin position="836"/>
        <end position="854"/>
    </location>
</feature>
<evidence type="ECO:0008006" key="14">
    <source>
        <dbReference type="Google" id="ProtNLM"/>
    </source>
</evidence>
<protein>
    <recommendedName>
        <fullName evidence="14">Myosin motor domain-containing protein</fullName>
    </recommendedName>
</protein>
<dbReference type="InterPro" id="IPR002710">
    <property type="entry name" value="Dilute_dom"/>
</dbReference>
<dbReference type="GO" id="GO:0007015">
    <property type="term" value="P:actin filament organization"/>
    <property type="evidence" value="ECO:0007669"/>
    <property type="project" value="TreeGrafter"/>
</dbReference>
<dbReference type="SMART" id="SM00015">
    <property type="entry name" value="IQ"/>
    <property type="match status" value="2"/>
</dbReference>
<evidence type="ECO:0000259" key="11">
    <source>
        <dbReference type="PROSITE" id="PS51456"/>
    </source>
</evidence>
<sequence>MHIEDKNNMLLKSDAFLWIPYPKMLWRPAHIISISKDGSSANMKWLDNNSLETTDLNSLRNKIGEIFECGYNNFPQIDLSCMDIINEPEVLHTLKTRFCNQGDIYTYCGLLLVVLNPYKDLPIYGVDFMSAYNQNSVDSEIKRDPHIFAIADEALSRMKILHQNQSIIISGESGAGKTVAAGHVLTYLTVMTSQRGCAPVKSGASMQKRVLASSSLLESLGNAKTVRNDNSSRFGKFIEVGFSQSSNRLVRANIKTFLLEKSRVVIQNEQERNYHIFYQILAAANDPEVKKSLPIFHDLHLGDFSTFYYSNLKDSERDDLVDFDTTTKAMRNLGFTREESDNVLALLAAVLHLGNVAFIETAQDGSQISTANEKSLFYALRALNCKNATEVGCNIAEALCHRIIHTTEGDMKKCLSVQEAISARDSLAKLIYQQLFRWIVKRCNEALDARSVWDSKENSIGILDIYGFEVMEVNNFEQFCINFANEKLQQRFVKNVFQLEQEEYMREGLEWAFVDYYDNEPCIKLFEGPMGLIALLNDECKLLKPQDKNWLSRICNEHLGRSHDFSQSKLWAQERFIIQHFSEAVEYTVEGFVEKNLDRIIPEHENILTYSENPILKQMMKDFKNTNNEVGKHQGIFAKPTVITQFSESLKSLMEILNSTTCHYVRCIKPNDDKAPFTFCPERVMQQLRACGVLQTIKISAAGFPTRCSYEDFLSRYWQLCPQGVSQGDNPVKSSELIIQNAIEENSKYRLGKTKIFFGNGVLAHIERMRSARIKQATTMIQKNVRGWLVRRNYRYIRQLIIVIQAHARHWLAVKKSQELQEEKHRQIRSSMNASHTDKRGSNSEKLSLHDRTLGRLRMRKSAKPNKANSEMEKLERELEVLRNKLAARDGEIAAMKSQIAQENFKRNEKRKQGKAKLNDHHDRDADSEYEEVNYLSRGRAQMNLRIIKPTSDLLNESSNSNNFPQAVNTPAELSNLIIELQQKCALLDIEKQELYQRLELYQDNFALAKTRQMEAQKSLQRLEKLIESQSSRSNCCSSEAQTDGTDMANLEAILEIQRESNRRMQKEIELLNFEKSHLQLSLSKQATELQELKESKSTIPNKEEVMKDGLETNVSRLAKENLQLRDQLSTTNALNRRLISSTKYFAELVHRKAPEFLQLSESPYFLDVRQLIAIAQSRTDRNGFHDFTSKSKLVRCLEGKESDLVNYLINHINPSIIKSCPPLFVADFIFILLRGADAVHDEYQISTLLQVLIEYLQKKLNDQSKTYDLILFWIVNIFGLRNRVHQYDNRNEIKGSQTADEEEPYALKNYNIDPFLPIFNDIITLGLQIFMGRLNEVILPPDLITGAILEYEPIPNLSCQVLTVSKTGGLRPRNTWLRRKPHFDRLMNTLENIYKALIEVHADVILIWHVFYRIFYYLCSSALNSILLRKDLCNWARGAQIRHNLATLETWLSDRDIIPEEKGSDFYRYGRRIMDLLQPLIQVCLILQSKKGGSDNVKISVLCQQCPNLTSSQIIRLLSRCTMVNGIEERVQPEFMVAVSRRLQVERPQKTFKTICCGLDASQRTLLLDSDYWGSAKEELPFPRTPSALSKLQIPEELDGLNEFIVSIDT</sequence>
<dbReference type="GO" id="GO:0016020">
    <property type="term" value="C:membrane"/>
    <property type="evidence" value="ECO:0007669"/>
    <property type="project" value="TreeGrafter"/>
</dbReference>
<name>A0A564Y9G3_HYMDI</name>
<evidence type="ECO:0000313" key="13">
    <source>
        <dbReference type="Proteomes" id="UP000321570"/>
    </source>
</evidence>
<feature type="region of interest" description="Actin-binding" evidence="7">
    <location>
        <begin position="650"/>
        <end position="672"/>
    </location>
</feature>
<dbReference type="PANTHER" id="PTHR13140:SF706">
    <property type="entry name" value="DILUTE CLASS UNCONVENTIONAL MYOSIN, ISOFORM C"/>
    <property type="match status" value="1"/>
</dbReference>
<dbReference type="GO" id="GO:0005737">
    <property type="term" value="C:cytoplasm"/>
    <property type="evidence" value="ECO:0007669"/>
    <property type="project" value="TreeGrafter"/>
</dbReference>
<evidence type="ECO:0000256" key="7">
    <source>
        <dbReference type="PROSITE-ProRule" id="PRU00782"/>
    </source>
</evidence>
<dbReference type="InterPro" id="IPR000048">
    <property type="entry name" value="IQ_motif_EF-hand-BS"/>
</dbReference>
<dbReference type="GO" id="GO:0005524">
    <property type="term" value="F:ATP binding"/>
    <property type="evidence" value="ECO:0007669"/>
    <property type="project" value="UniProtKB-UniRule"/>
</dbReference>
<keyword evidence="1 7" id="KW-0547">Nucleotide-binding</keyword>
<evidence type="ECO:0000256" key="1">
    <source>
        <dbReference type="ARBA" id="ARBA00022741"/>
    </source>
</evidence>
<dbReference type="Pfam" id="PF01843">
    <property type="entry name" value="DIL"/>
    <property type="match status" value="1"/>
</dbReference>
<organism evidence="12 13">
    <name type="scientific">Hymenolepis diminuta</name>
    <name type="common">Rat tapeworm</name>
    <dbReference type="NCBI Taxonomy" id="6216"/>
    <lineage>
        <taxon>Eukaryota</taxon>
        <taxon>Metazoa</taxon>
        <taxon>Spiralia</taxon>
        <taxon>Lophotrochozoa</taxon>
        <taxon>Platyhelminthes</taxon>
        <taxon>Cestoda</taxon>
        <taxon>Eucestoda</taxon>
        <taxon>Cyclophyllidea</taxon>
        <taxon>Hymenolepididae</taxon>
        <taxon>Hymenolepis</taxon>
    </lineage>
</organism>
<dbReference type="GO" id="GO:0000146">
    <property type="term" value="F:microfilament motor activity"/>
    <property type="evidence" value="ECO:0007669"/>
    <property type="project" value="TreeGrafter"/>
</dbReference>
<feature type="region of interest" description="Disordered" evidence="9">
    <location>
        <begin position="900"/>
        <end position="926"/>
    </location>
</feature>
<evidence type="ECO:0000256" key="5">
    <source>
        <dbReference type="ARBA" id="ARBA00023175"/>
    </source>
</evidence>
<dbReference type="Gene3D" id="1.10.10.820">
    <property type="match status" value="1"/>
</dbReference>
<proteinExistence type="inferred from homology"/>
<keyword evidence="5 7" id="KW-0505">Motor protein</keyword>
<dbReference type="GO" id="GO:0016459">
    <property type="term" value="C:myosin complex"/>
    <property type="evidence" value="ECO:0007669"/>
    <property type="project" value="UniProtKB-KW"/>
</dbReference>
<dbReference type="InterPro" id="IPR036961">
    <property type="entry name" value="Kinesin_motor_dom_sf"/>
</dbReference>
<dbReference type="Pfam" id="PF00063">
    <property type="entry name" value="Myosin_head"/>
    <property type="match status" value="1"/>
</dbReference>
<feature type="region of interest" description="Disordered" evidence="9">
    <location>
        <begin position="824"/>
        <end position="854"/>
    </location>
</feature>
<dbReference type="PANTHER" id="PTHR13140">
    <property type="entry name" value="MYOSIN"/>
    <property type="match status" value="1"/>
</dbReference>
<keyword evidence="4 7" id="KW-0518">Myosin</keyword>
<dbReference type="PROSITE" id="PS50096">
    <property type="entry name" value="IQ"/>
    <property type="match status" value="1"/>
</dbReference>
<comment type="similarity">
    <text evidence="7">Belongs to the TRAFAC class myosin-kinesin ATPase superfamily. Myosin family.</text>
</comment>
<evidence type="ECO:0000256" key="2">
    <source>
        <dbReference type="ARBA" id="ARBA00022840"/>
    </source>
</evidence>
<dbReference type="InterPro" id="IPR001609">
    <property type="entry name" value="Myosin_head_motor_dom-like"/>
</dbReference>
<dbReference type="Gene3D" id="3.40.850.10">
    <property type="entry name" value="Kinesin motor domain"/>
    <property type="match status" value="1"/>
</dbReference>
<dbReference type="Gene3D" id="1.20.58.530">
    <property type="match status" value="1"/>
</dbReference>
<feature type="domain" description="Myosin motor" evidence="11">
    <location>
        <begin position="74"/>
        <end position="771"/>
    </location>
</feature>
<evidence type="ECO:0000256" key="4">
    <source>
        <dbReference type="ARBA" id="ARBA00023123"/>
    </source>
</evidence>
<evidence type="ECO:0000259" key="10">
    <source>
        <dbReference type="PROSITE" id="PS51126"/>
    </source>
</evidence>
<keyword evidence="2 7" id="KW-0067">ATP-binding</keyword>
<dbReference type="Gene3D" id="1.20.5.190">
    <property type="match status" value="1"/>
</dbReference>
<dbReference type="Pfam" id="PF00612">
    <property type="entry name" value="IQ"/>
    <property type="match status" value="1"/>
</dbReference>
<dbReference type="InterPro" id="IPR027417">
    <property type="entry name" value="P-loop_NTPase"/>
</dbReference>